<evidence type="ECO:0000256" key="1">
    <source>
        <dbReference type="SAM" id="MobiDB-lite"/>
    </source>
</evidence>
<dbReference type="Pfam" id="PF24864">
    <property type="entry name" value="DUF7730"/>
    <property type="match status" value="1"/>
</dbReference>
<dbReference type="Proteomes" id="UP000756132">
    <property type="component" value="Chromosome 4"/>
</dbReference>
<sequence length="252" mass="27459">MADTSRGLSIPVKIKLATLAARAVIALVKAVAGAAKARTNSTTHIDLPTRAPQTAVQHPDQHLEKTSAPSTRAHQRDAPPPSQDMAAQTESPLLALPPEIRNHIYELALCRTTILPQIVRSTSVNHGPWTYYGRDGKKVAIPQPSMLLTCKQIYNEAYQLCYANTTWEVTDKASLESWPFLLGQQQVVLFRGIRFAKGNAQRYCACCRADHATKTFKRHCKVVEGIKAEAGCIQGANGADWRAVDSGCGDDG</sequence>
<gene>
    <name evidence="3" type="ORF">CLAFUR5_04903</name>
</gene>
<evidence type="ECO:0000259" key="2">
    <source>
        <dbReference type="Pfam" id="PF24864"/>
    </source>
</evidence>
<protein>
    <recommendedName>
        <fullName evidence="2">DUF7730 domain-containing protein</fullName>
    </recommendedName>
</protein>
<name>A0A9Q8LEG5_PASFU</name>
<dbReference type="InterPro" id="IPR038883">
    <property type="entry name" value="AN11006-like"/>
</dbReference>
<dbReference type="InterPro" id="IPR056632">
    <property type="entry name" value="DUF7730"/>
</dbReference>
<feature type="domain" description="DUF7730" evidence="2">
    <location>
        <begin position="87"/>
        <end position="195"/>
    </location>
</feature>
<proteinExistence type="predicted"/>
<organism evidence="3 4">
    <name type="scientific">Passalora fulva</name>
    <name type="common">Tomato leaf mold</name>
    <name type="synonym">Cladosporium fulvum</name>
    <dbReference type="NCBI Taxonomy" id="5499"/>
    <lineage>
        <taxon>Eukaryota</taxon>
        <taxon>Fungi</taxon>
        <taxon>Dikarya</taxon>
        <taxon>Ascomycota</taxon>
        <taxon>Pezizomycotina</taxon>
        <taxon>Dothideomycetes</taxon>
        <taxon>Dothideomycetidae</taxon>
        <taxon>Mycosphaerellales</taxon>
        <taxon>Mycosphaerellaceae</taxon>
        <taxon>Fulvia</taxon>
    </lineage>
</organism>
<dbReference type="OrthoDB" id="5413827at2759"/>
<accession>A0A9Q8LEG5</accession>
<feature type="region of interest" description="Disordered" evidence="1">
    <location>
        <begin position="38"/>
        <end position="88"/>
    </location>
</feature>
<dbReference type="PANTHER" id="PTHR42085:SF1">
    <property type="entry name" value="F-BOX DOMAIN-CONTAINING PROTEIN"/>
    <property type="match status" value="1"/>
</dbReference>
<evidence type="ECO:0000313" key="4">
    <source>
        <dbReference type="Proteomes" id="UP000756132"/>
    </source>
</evidence>
<dbReference type="EMBL" id="CP090166">
    <property type="protein sequence ID" value="UJO15910.1"/>
    <property type="molecule type" value="Genomic_DNA"/>
</dbReference>
<dbReference type="KEGG" id="ffu:CLAFUR5_04903"/>
<reference evidence="3" key="1">
    <citation type="submission" date="2021-12" db="EMBL/GenBank/DDBJ databases">
        <authorList>
            <person name="Zaccaron A."/>
            <person name="Stergiopoulos I."/>
        </authorList>
    </citation>
    <scope>NUCLEOTIDE SEQUENCE</scope>
    <source>
        <strain evidence="3">Race5_Kim</strain>
    </source>
</reference>
<keyword evidence="4" id="KW-1185">Reference proteome</keyword>
<dbReference type="RefSeq" id="XP_047760276.1">
    <property type="nucleotide sequence ID" value="XM_047904051.1"/>
</dbReference>
<dbReference type="GeneID" id="71984781"/>
<dbReference type="AlphaFoldDB" id="A0A9Q8LEG5"/>
<dbReference type="PANTHER" id="PTHR42085">
    <property type="entry name" value="F-BOX DOMAIN-CONTAINING PROTEIN"/>
    <property type="match status" value="1"/>
</dbReference>
<reference evidence="3" key="2">
    <citation type="journal article" date="2022" name="Microb. Genom.">
        <title>A chromosome-scale genome assembly of the tomato pathogen Cladosporium fulvum reveals a compartmentalized genome architecture and the presence of a dispensable chromosome.</title>
        <authorList>
            <person name="Zaccaron A.Z."/>
            <person name="Chen L.H."/>
            <person name="Samaras A."/>
            <person name="Stergiopoulos I."/>
        </authorList>
    </citation>
    <scope>NUCLEOTIDE SEQUENCE</scope>
    <source>
        <strain evidence="3">Race5_Kim</strain>
    </source>
</reference>
<evidence type="ECO:0000313" key="3">
    <source>
        <dbReference type="EMBL" id="UJO15910.1"/>
    </source>
</evidence>